<dbReference type="RefSeq" id="WP_008406614.1">
    <property type="nucleotide sequence ID" value="NZ_JAFBEY010000005.1"/>
</dbReference>
<reference evidence="2 3" key="1">
    <citation type="journal article" date="2017" name="Int. J. Syst. Evol. Microbiol.">
        <title>Solibacillus kalamii sp. nov., isolated from a high-efficiency particulate arrestance filter system used in the International Space Station.</title>
        <authorList>
            <person name="Checinska Sielaff A."/>
            <person name="Kumar R.M."/>
            <person name="Pal D."/>
            <person name="Mayilraj S."/>
            <person name="Venkateswaran K."/>
        </authorList>
    </citation>
    <scope>NUCLEOTIDE SEQUENCE [LARGE SCALE GENOMIC DNA]</scope>
    <source>
        <strain evidence="2 3">ISSFR-015</strain>
    </source>
</reference>
<feature type="transmembrane region" description="Helical" evidence="1">
    <location>
        <begin position="41"/>
        <end position="59"/>
    </location>
</feature>
<sequence>MVLIGFYSALIIFTLLFIIAAFFFIRQFVNKKSSPYNMNTFMLGVLTLFMLIVTGIYGYDFYHLQAGNQKFAEGICEINFVNGHGRSIDTTEVKIEDNLYNIKSGTYKDLPDGRYNCELSYLPISKIVTQIDIQSKGEEGN</sequence>
<evidence type="ECO:0000256" key="1">
    <source>
        <dbReference type="SAM" id="Phobius"/>
    </source>
</evidence>
<keyword evidence="1" id="KW-1133">Transmembrane helix</keyword>
<protein>
    <submittedName>
        <fullName evidence="2">Cobalamin biosynthesis protein CobN</fullName>
    </submittedName>
</protein>
<keyword evidence="3" id="KW-1185">Reference proteome</keyword>
<feature type="transmembrane region" description="Helical" evidence="1">
    <location>
        <begin position="6"/>
        <end position="29"/>
    </location>
</feature>
<dbReference type="EMBL" id="NHNT01000007">
    <property type="protein sequence ID" value="OUZ38753.1"/>
    <property type="molecule type" value="Genomic_DNA"/>
</dbReference>
<evidence type="ECO:0000313" key="3">
    <source>
        <dbReference type="Proteomes" id="UP000196594"/>
    </source>
</evidence>
<dbReference type="Proteomes" id="UP000196594">
    <property type="component" value="Unassembled WGS sequence"/>
</dbReference>
<comment type="caution">
    <text evidence="2">The sequence shown here is derived from an EMBL/GenBank/DDBJ whole genome shotgun (WGS) entry which is preliminary data.</text>
</comment>
<keyword evidence="1" id="KW-0472">Membrane</keyword>
<organism evidence="2 3">
    <name type="scientific">Solibacillus kalamii</name>
    <dbReference type="NCBI Taxonomy" id="1748298"/>
    <lineage>
        <taxon>Bacteria</taxon>
        <taxon>Bacillati</taxon>
        <taxon>Bacillota</taxon>
        <taxon>Bacilli</taxon>
        <taxon>Bacillales</taxon>
        <taxon>Caryophanaceae</taxon>
        <taxon>Solibacillus</taxon>
    </lineage>
</organism>
<name>A0ABX3ZH60_9BACL</name>
<accession>A0ABX3ZH60</accession>
<proteinExistence type="predicted"/>
<gene>
    <name evidence="2" type="ORF">CBM15_11625</name>
</gene>
<evidence type="ECO:0000313" key="2">
    <source>
        <dbReference type="EMBL" id="OUZ38753.1"/>
    </source>
</evidence>
<keyword evidence="1" id="KW-0812">Transmembrane</keyword>